<evidence type="ECO:0000313" key="2">
    <source>
        <dbReference type="Proteomes" id="UP000003240"/>
    </source>
</evidence>
<organism evidence="1 2">
    <name type="scientific">Acetonema longum DSM 6540</name>
    <dbReference type="NCBI Taxonomy" id="1009370"/>
    <lineage>
        <taxon>Bacteria</taxon>
        <taxon>Bacillati</taxon>
        <taxon>Bacillota</taxon>
        <taxon>Negativicutes</taxon>
        <taxon>Acetonemataceae</taxon>
        <taxon>Acetonema</taxon>
    </lineage>
</organism>
<sequence>MEVYINDGGELTCAMPLPQSTVAELAEAVGRFCLKAVDCSVCTHTCCAGFIVYGDNVFIRSLAAMIGQTMGKVDAGAVVLKAIALDFKTMNWFVRQTNGGTCQFLSPAGRCLIYNIRPLVCRMHVCRPSEPRYKLMKDYLYFAYQAALQYEMSRLLSAANLPQPHHWIKDNPLINMETYDAAIPEIIAWSQAHWHLRPESSPQPPHQPGGLHSI</sequence>
<gene>
    <name evidence="1" type="ORF">ALO_10489</name>
</gene>
<proteinExistence type="predicted"/>
<accession>F7NJ42</accession>
<evidence type="ECO:0008006" key="3">
    <source>
        <dbReference type="Google" id="ProtNLM"/>
    </source>
</evidence>
<name>F7NJ42_9FIRM</name>
<dbReference type="AlphaFoldDB" id="F7NJ42"/>
<dbReference type="InterPro" id="IPR005358">
    <property type="entry name" value="Puta_zinc/iron-chelating_dom"/>
</dbReference>
<protein>
    <recommendedName>
        <fullName evidence="3">YkgJ family cysteine cluster protein</fullName>
    </recommendedName>
</protein>
<dbReference type="Proteomes" id="UP000003240">
    <property type="component" value="Unassembled WGS sequence"/>
</dbReference>
<evidence type="ECO:0000313" key="1">
    <source>
        <dbReference type="EMBL" id="EGO63932.1"/>
    </source>
</evidence>
<keyword evidence="2" id="KW-1185">Reference proteome</keyword>
<dbReference type="eggNOG" id="ENOG5033MZ8">
    <property type="taxonomic scope" value="Bacteria"/>
</dbReference>
<reference evidence="1 2" key="1">
    <citation type="journal article" date="2011" name="EMBO J.">
        <title>Structural diversity of bacterial flagellar motors.</title>
        <authorList>
            <person name="Chen S."/>
            <person name="Beeby M."/>
            <person name="Murphy G.E."/>
            <person name="Leadbetter J.R."/>
            <person name="Hendrixson D.R."/>
            <person name="Briegel A."/>
            <person name="Li Z."/>
            <person name="Shi J."/>
            <person name="Tocheva E.I."/>
            <person name="Muller A."/>
            <person name="Dobro M.J."/>
            <person name="Jensen G.J."/>
        </authorList>
    </citation>
    <scope>NUCLEOTIDE SEQUENCE [LARGE SCALE GENOMIC DNA]</scope>
    <source>
        <strain evidence="1 2">DSM 6540</strain>
    </source>
</reference>
<dbReference type="OrthoDB" id="277831at2"/>
<comment type="caution">
    <text evidence="1">The sequence shown here is derived from an EMBL/GenBank/DDBJ whole genome shotgun (WGS) entry which is preliminary data.</text>
</comment>
<dbReference type="EMBL" id="AFGF01000083">
    <property type="protein sequence ID" value="EGO63932.1"/>
    <property type="molecule type" value="Genomic_DNA"/>
</dbReference>
<dbReference type="RefSeq" id="WP_004095255.1">
    <property type="nucleotide sequence ID" value="NZ_AFGF01000083.1"/>
</dbReference>
<dbReference type="Pfam" id="PF03692">
    <property type="entry name" value="CxxCxxCC"/>
    <property type="match status" value="1"/>
</dbReference>